<dbReference type="Proteomes" id="UP000681722">
    <property type="component" value="Unassembled WGS sequence"/>
</dbReference>
<gene>
    <name evidence="8" type="ORF">GPM918_LOCUS37525</name>
    <name evidence="7" type="ORF">OVA965_LOCUS29020</name>
    <name evidence="10" type="ORF">SRO942_LOCUS38295</name>
    <name evidence="9" type="ORF">TMI583_LOCUS29784</name>
</gene>
<feature type="region of interest" description="Disordered" evidence="5">
    <location>
        <begin position="361"/>
        <end position="380"/>
    </location>
</feature>
<dbReference type="OrthoDB" id="6499288at2759"/>
<evidence type="ECO:0000256" key="2">
    <source>
        <dbReference type="ARBA" id="ARBA00022703"/>
    </source>
</evidence>
<keyword evidence="11" id="KW-1185">Reference proteome</keyword>
<evidence type="ECO:0000256" key="4">
    <source>
        <dbReference type="ARBA" id="ARBA00023054"/>
    </source>
</evidence>
<accession>A0A815UT45</accession>
<evidence type="ECO:0000256" key="3">
    <source>
        <dbReference type="ARBA" id="ARBA00022843"/>
    </source>
</evidence>
<dbReference type="InterPro" id="IPR049342">
    <property type="entry name" value="TRAF1-6_MATH_dom"/>
</dbReference>
<dbReference type="Proteomes" id="UP000682733">
    <property type="component" value="Unassembled WGS sequence"/>
</dbReference>
<dbReference type="EMBL" id="CAJOBA010041745">
    <property type="protein sequence ID" value="CAF4120055.1"/>
    <property type="molecule type" value="Genomic_DNA"/>
</dbReference>
<protein>
    <recommendedName>
        <fullName evidence="6">MATH domain-containing protein</fullName>
    </recommendedName>
</protein>
<keyword evidence="1" id="KW-1017">Isopeptide bond</keyword>
<reference evidence="8" key="1">
    <citation type="submission" date="2021-02" db="EMBL/GenBank/DDBJ databases">
        <authorList>
            <person name="Nowell W R."/>
        </authorList>
    </citation>
    <scope>NUCLEOTIDE SEQUENCE</scope>
</reference>
<evidence type="ECO:0000313" key="11">
    <source>
        <dbReference type="Proteomes" id="UP000663829"/>
    </source>
</evidence>
<dbReference type="InterPro" id="IPR008974">
    <property type="entry name" value="TRAF-like"/>
</dbReference>
<evidence type="ECO:0000313" key="9">
    <source>
        <dbReference type="EMBL" id="CAF4120055.1"/>
    </source>
</evidence>
<dbReference type="PANTHER" id="PTHR10131:SF94">
    <property type="entry name" value="TNF RECEPTOR-ASSOCIATED FACTOR 4"/>
    <property type="match status" value="1"/>
</dbReference>
<sequence>MILLNIFYPFKTHVRRRAKSLSCVNFSKVCKKTYPSDKHKRKLYTDPFKYYNRDSDSNGVEMSNDIFLTSPSSLCTTEFPSILPSEKSIDDLYTQIKQIYETLTILTGGVKILRDDLIRLSNGFSQVESNINTHYQEQMILQQSVEEQYAFLSGTEMNQQILDQELTNLKQDFENSKYISYDGTFVWKIKNVTELMNQAQCESQPSIYSPPFYSSSCGYKMCMRLYLNGDGNAKRTHISLFFVLLRGEYDAMLKWPFHFKVTFCLIDQSGQQRHIIDSFRPDIKSNSFQIPKSLMNIASGIPKFFPLPMLQQAGNNYVKDDTMFLRCIVDFNDMPKMILPFSLSLNPGLPDHIQKSMIKEEIERQQQSSTLPPQITKVSE</sequence>
<evidence type="ECO:0000256" key="1">
    <source>
        <dbReference type="ARBA" id="ARBA00022499"/>
    </source>
</evidence>
<dbReference type="SUPFAM" id="SSF49599">
    <property type="entry name" value="TRAF domain-like"/>
    <property type="match status" value="1"/>
</dbReference>
<dbReference type="EMBL" id="CAJNOQ010023812">
    <property type="protein sequence ID" value="CAF1520290.1"/>
    <property type="molecule type" value="Genomic_DNA"/>
</dbReference>
<organism evidence="8 11">
    <name type="scientific">Didymodactylos carnosus</name>
    <dbReference type="NCBI Taxonomy" id="1234261"/>
    <lineage>
        <taxon>Eukaryota</taxon>
        <taxon>Metazoa</taxon>
        <taxon>Spiralia</taxon>
        <taxon>Gnathifera</taxon>
        <taxon>Rotifera</taxon>
        <taxon>Eurotatoria</taxon>
        <taxon>Bdelloidea</taxon>
        <taxon>Philodinida</taxon>
        <taxon>Philodinidae</taxon>
        <taxon>Didymodactylos</taxon>
    </lineage>
</organism>
<comment type="caution">
    <text evidence="8">The sequence shown here is derived from an EMBL/GenBank/DDBJ whole genome shotgun (WGS) entry which is preliminary data.</text>
</comment>
<evidence type="ECO:0000313" key="8">
    <source>
        <dbReference type="EMBL" id="CAF1520290.1"/>
    </source>
</evidence>
<dbReference type="FunFam" id="2.60.210.10:FF:000001">
    <property type="entry name" value="TNF receptor-associated factor"/>
    <property type="match status" value="1"/>
</dbReference>
<evidence type="ECO:0000259" key="6">
    <source>
        <dbReference type="PROSITE" id="PS50144"/>
    </source>
</evidence>
<dbReference type="PROSITE" id="PS50144">
    <property type="entry name" value="MATH"/>
    <property type="match status" value="1"/>
</dbReference>
<dbReference type="EMBL" id="CAJNOK010020158">
    <property type="protein sequence ID" value="CAF1311858.1"/>
    <property type="molecule type" value="Genomic_DNA"/>
</dbReference>
<feature type="compositionally biased region" description="Polar residues" evidence="5">
    <location>
        <begin position="365"/>
        <end position="380"/>
    </location>
</feature>
<dbReference type="PANTHER" id="PTHR10131">
    <property type="entry name" value="TNF RECEPTOR ASSOCIATED FACTOR"/>
    <property type="match status" value="1"/>
</dbReference>
<dbReference type="Pfam" id="PF21355">
    <property type="entry name" value="TRAF-mep_MATH"/>
    <property type="match status" value="1"/>
</dbReference>
<evidence type="ECO:0000256" key="5">
    <source>
        <dbReference type="SAM" id="MobiDB-lite"/>
    </source>
</evidence>
<evidence type="ECO:0000313" key="7">
    <source>
        <dbReference type="EMBL" id="CAF1311858.1"/>
    </source>
</evidence>
<keyword evidence="4" id="KW-0175">Coiled coil</keyword>
<proteinExistence type="predicted"/>
<dbReference type="Gene3D" id="2.60.210.10">
    <property type="entry name" value="Apoptosis, Tumor Necrosis Factor Receptor Associated Protein 2, Chain A"/>
    <property type="match status" value="1"/>
</dbReference>
<name>A0A815UT45_9BILA</name>
<dbReference type="EMBL" id="CAJOBC010089364">
    <property type="protein sequence ID" value="CAF4379794.1"/>
    <property type="molecule type" value="Genomic_DNA"/>
</dbReference>
<dbReference type="SMART" id="SM00061">
    <property type="entry name" value="MATH"/>
    <property type="match status" value="1"/>
</dbReference>
<dbReference type="Proteomes" id="UP000663829">
    <property type="component" value="Unassembled WGS sequence"/>
</dbReference>
<feature type="domain" description="MATH" evidence="6">
    <location>
        <begin position="182"/>
        <end position="329"/>
    </location>
</feature>
<evidence type="ECO:0000313" key="10">
    <source>
        <dbReference type="EMBL" id="CAF4379794.1"/>
    </source>
</evidence>
<dbReference type="GO" id="GO:0043122">
    <property type="term" value="P:regulation of canonical NF-kappaB signal transduction"/>
    <property type="evidence" value="ECO:0007669"/>
    <property type="project" value="TreeGrafter"/>
</dbReference>
<dbReference type="AlphaFoldDB" id="A0A815UT45"/>
<dbReference type="CDD" id="cd00270">
    <property type="entry name" value="MATH_TRAF_C"/>
    <property type="match status" value="1"/>
</dbReference>
<keyword evidence="2" id="KW-0053">Apoptosis</keyword>
<dbReference type="InterPro" id="IPR002083">
    <property type="entry name" value="MATH/TRAF_dom"/>
</dbReference>
<dbReference type="GO" id="GO:0006915">
    <property type="term" value="P:apoptotic process"/>
    <property type="evidence" value="ECO:0007669"/>
    <property type="project" value="UniProtKB-KW"/>
</dbReference>
<keyword evidence="3" id="KW-0832">Ubl conjugation</keyword>
<dbReference type="Proteomes" id="UP000677228">
    <property type="component" value="Unassembled WGS sequence"/>
</dbReference>